<name>A0A2K3DQX9_CHLRE</name>
<sequence>MSSHPPSSYGLGRRLRRLERLAALLGVRTALWLQEARLAVVAASPAAALARQQGWAQAPMGVVASTATGPSCPRRHVTALLADRDEAPSPSLTSEAVLQQALWRRVTSTVRSMHAVVALGVS</sequence>
<reference evidence="1 2" key="1">
    <citation type="journal article" date="2007" name="Science">
        <title>The Chlamydomonas genome reveals the evolution of key animal and plant functions.</title>
        <authorList>
            <person name="Merchant S.S."/>
            <person name="Prochnik S.E."/>
            <person name="Vallon O."/>
            <person name="Harris E.H."/>
            <person name="Karpowicz S.J."/>
            <person name="Witman G.B."/>
            <person name="Terry A."/>
            <person name="Salamov A."/>
            <person name="Fritz-Laylin L.K."/>
            <person name="Marechal-Drouard L."/>
            <person name="Marshall W.F."/>
            <person name="Qu L.H."/>
            <person name="Nelson D.R."/>
            <person name="Sanderfoot A.A."/>
            <person name="Spalding M.H."/>
            <person name="Kapitonov V.V."/>
            <person name="Ren Q."/>
            <person name="Ferris P."/>
            <person name="Lindquist E."/>
            <person name="Shapiro H."/>
            <person name="Lucas S.M."/>
            <person name="Grimwood J."/>
            <person name="Schmutz J."/>
            <person name="Cardol P."/>
            <person name="Cerutti H."/>
            <person name="Chanfreau G."/>
            <person name="Chen C.L."/>
            <person name="Cognat V."/>
            <person name="Croft M.T."/>
            <person name="Dent R."/>
            <person name="Dutcher S."/>
            <person name="Fernandez E."/>
            <person name="Fukuzawa H."/>
            <person name="Gonzalez-Ballester D."/>
            <person name="Gonzalez-Halphen D."/>
            <person name="Hallmann A."/>
            <person name="Hanikenne M."/>
            <person name="Hippler M."/>
            <person name="Inwood W."/>
            <person name="Jabbari K."/>
            <person name="Kalanon M."/>
            <person name="Kuras R."/>
            <person name="Lefebvre P.A."/>
            <person name="Lemaire S.D."/>
            <person name="Lobanov A.V."/>
            <person name="Lohr M."/>
            <person name="Manuell A."/>
            <person name="Meier I."/>
            <person name="Mets L."/>
            <person name="Mittag M."/>
            <person name="Mittelmeier T."/>
            <person name="Moroney J.V."/>
            <person name="Moseley J."/>
            <person name="Napoli C."/>
            <person name="Nedelcu A.M."/>
            <person name="Niyogi K."/>
            <person name="Novoselov S.V."/>
            <person name="Paulsen I.T."/>
            <person name="Pazour G."/>
            <person name="Purton S."/>
            <person name="Ral J.P."/>
            <person name="Riano-Pachon D.M."/>
            <person name="Riekhof W."/>
            <person name="Rymarquis L."/>
            <person name="Schroda M."/>
            <person name="Stern D."/>
            <person name="Umen J."/>
            <person name="Willows R."/>
            <person name="Wilson N."/>
            <person name="Zimmer S.L."/>
            <person name="Allmer J."/>
            <person name="Balk J."/>
            <person name="Bisova K."/>
            <person name="Chen C.J."/>
            <person name="Elias M."/>
            <person name="Gendler K."/>
            <person name="Hauser C."/>
            <person name="Lamb M.R."/>
            <person name="Ledford H."/>
            <person name="Long J.C."/>
            <person name="Minagawa J."/>
            <person name="Page M.D."/>
            <person name="Pan J."/>
            <person name="Pootakham W."/>
            <person name="Roje S."/>
            <person name="Rose A."/>
            <person name="Stahlberg E."/>
            <person name="Terauchi A.M."/>
            <person name="Yang P."/>
            <person name="Ball S."/>
            <person name="Bowler C."/>
            <person name="Dieckmann C.L."/>
            <person name="Gladyshev V.N."/>
            <person name="Green P."/>
            <person name="Jorgensen R."/>
            <person name="Mayfield S."/>
            <person name="Mueller-Roeber B."/>
            <person name="Rajamani S."/>
            <person name="Sayre R.T."/>
            <person name="Brokstein P."/>
            <person name="Dubchak I."/>
            <person name="Goodstein D."/>
            <person name="Hornick L."/>
            <person name="Huang Y.W."/>
            <person name="Jhaveri J."/>
            <person name="Luo Y."/>
            <person name="Martinez D."/>
            <person name="Ngau W.C."/>
            <person name="Otillar B."/>
            <person name="Poliakov A."/>
            <person name="Porter A."/>
            <person name="Szajkowski L."/>
            <person name="Werner G."/>
            <person name="Zhou K."/>
            <person name="Grigoriev I.V."/>
            <person name="Rokhsar D.S."/>
            <person name="Grossman A.R."/>
        </authorList>
    </citation>
    <scope>NUCLEOTIDE SEQUENCE [LARGE SCALE GENOMIC DNA]</scope>
    <source>
        <strain evidence="2">CC-503</strain>
    </source>
</reference>
<dbReference type="InParanoid" id="A0A2K3DQX9"/>
<dbReference type="GeneID" id="66053855"/>
<protein>
    <submittedName>
        <fullName evidence="1">Uncharacterized protein</fullName>
    </submittedName>
</protein>
<evidence type="ECO:0000313" key="1">
    <source>
        <dbReference type="EMBL" id="PNW82953.1"/>
    </source>
</evidence>
<accession>A0A2K3DQX9</accession>
<dbReference type="Gramene" id="PNW82953">
    <property type="protein sequence ID" value="PNW82953"/>
    <property type="gene ID" value="CHLRE_06g300966v5"/>
</dbReference>
<keyword evidence="2" id="KW-1185">Reference proteome</keyword>
<proteinExistence type="predicted"/>
<dbReference type="Proteomes" id="UP000006906">
    <property type="component" value="Chromosome 6"/>
</dbReference>
<dbReference type="EMBL" id="CM008967">
    <property type="protein sequence ID" value="PNW82953.1"/>
    <property type="molecule type" value="Genomic_DNA"/>
</dbReference>
<gene>
    <name evidence="1" type="ORF">CHLRE_06g300966v5</name>
</gene>
<dbReference type="KEGG" id="cre:CHLRE_06g300966v5"/>
<dbReference type="RefSeq" id="XP_042924304.1">
    <property type="nucleotide sequence ID" value="XM_043063598.1"/>
</dbReference>
<evidence type="ECO:0000313" key="2">
    <source>
        <dbReference type="Proteomes" id="UP000006906"/>
    </source>
</evidence>
<dbReference type="AlphaFoldDB" id="A0A2K3DQX9"/>
<organism evidence="1 2">
    <name type="scientific">Chlamydomonas reinhardtii</name>
    <name type="common">Chlamydomonas smithii</name>
    <dbReference type="NCBI Taxonomy" id="3055"/>
    <lineage>
        <taxon>Eukaryota</taxon>
        <taxon>Viridiplantae</taxon>
        <taxon>Chlorophyta</taxon>
        <taxon>core chlorophytes</taxon>
        <taxon>Chlorophyceae</taxon>
        <taxon>CS clade</taxon>
        <taxon>Chlamydomonadales</taxon>
        <taxon>Chlamydomonadaceae</taxon>
        <taxon>Chlamydomonas</taxon>
    </lineage>
</organism>